<accession>A0A1I1B8N3</accession>
<proteinExistence type="predicted"/>
<dbReference type="RefSeq" id="WP_092898835.1">
    <property type="nucleotide sequence ID" value="NZ_FOKK01000011.1"/>
</dbReference>
<evidence type="ECO:0000313" key="1">
    <source>
        <dbReference type="EMBL" id="SFB46437.1"/>
    </source>
</evidence>
<dbReference type="OrthoDB" id="645138at2"/>
<name>A0A1I1B8N3_9BACT</name>
<reference evidence="1 2" key="1">
    <citation type="submission" date="2016-10" db="EMBL/GenBank/DDBJ databases">
        <authorList>
            <person name="de Groot N.N."/>
        </authorList>
    </citation>
    <scope>NUCLEOTIDE SEQUENCE [LARGE SCALE GENOMIC DNA]</scope>
    <source>
        <strain evidence="1 2">DSM 23399</strain>
    </source>
</reference>
<dbReference type="EMBL" id="FOKK01000011">
    <property type="protein sequence ID" value="SFB46437.1"/>
    <property type="molecule type" value="Genomic_DNA"/>
</dbReference>
<dbReference type="Proteomes" id="UP000198790">
    <property type="component" value="Unassembled WGS sequence"/>
</dbReference>
<protein>
    <submittedName>
        <fullName evidence="1">Uncharacterized protein</fullName>
    </submittedName>
</protein>
<keyword evidence="2" id="KW-1185">Reference proteome</keyword>
<gene>
    <name evidence="1" type="ORF">SAMN04489723_111119</name>
</gene>
<organism evidence="1 2">
    <name type="scientific">Algoriphagus aquimarinus</name>
    <dbReference type="NCBI Taxonomy" id="237018"/>
    <lineage>
        <taxon>Bacteria</taxon>
        <taxon>Pseudomonadati</taxon>
        <taxon>Bacteroidota</taxon>
        <taxon>Cytophagia</taxon>
        <taxon>Cytophagales</taxon>
        <taxon>Cyclobacteriaceae</taxon>
        <taxon>Algoriphagus</taxon>
    </lineage>
</organism>
<evidence type="ECO:0000313" key="2">
    <source>
        <dbReference type="Proteomes" id="UP000198790"/>
    </source>
</evidence>
<dbReference type="AlphaFoldDB" id="A0A1I1B8N3"/>
<sequence>MAKQAGYIKLEGTIGDLSFYKNRDGNFIARRKGGVSKERLLNDPKFQRTRENMQEFSVAATAAKFLKNAFREIELKSNGGKLHNRLYSIAMKVVKSDPLSDRGERRFELGDMSLLKGFEFSEKSVFGNVMKKQLQVSEDATSVFATIPELVPTKYLLYSKGSTHYRLSLIRAAVNFTANTFYTDIATIVPRLINNQTAPEVTLTLPKPDVEGENYFYALTLEFLVQVNGNQYDLNDVSQNPAYILSVI</sequence>
<dbReference type="STRING" id="237018.SAMN04489723_111119"/>